<dbReference type="EMBL" id="ASPP01020381">
    <property type="protein sequence ID" value="ETO13798.1"/>
    <property type="molecule type" value="Genomic_DNA"/>
</dbReference>
<sequence length="227" mass="27093">MVVFFNKNEAMTFFVVLLFWREVLLAPVICYLLFNFWKYQKLDFIYRRRPLATIVLAICTVVEIGTYFQKKKKKGRDRKKENWEKKKVVLPFCRYNLLFNTSSKDQKVYDWFSLSVLIHETMLIPRFWFLYYDWQLGKDLNGLVWEKQLYLRRLRISEVREDNISPNEYACFVSDYNDSDGPIPTRSNMSDVGTNPNTNKNTDTNKNINLNTKIKLGIDSNLSLNMK</sequence>
<dbReference type="Proteomes" id="UP000023152">
    <property type="component" value="Unassembled WGS sequence"/>
</dbReference>
<evidence type="ECO:0000313" key="3">
    <source>
        <dbReference type="EMBL" id="ETO13798.1"/>
    </source>
</evidence>
<organism evidence="3 4">
    <name type="scientific">Reticulomyxa filosa</name>
    <dbReference type="NCBI Taxonomy" id="46433"/>
    <lineage>
        <taxon>Eukaryota</taxon>
        <taxon>Sar</taxon>
        <taxon>Rhizaria</taxon>
        <taxon>Retaria</taxon>
        <taxon>Foraminifera</taxon>
        <taxon>Monothalamids</taxon>
        <taxon>Reticulomyxidae</taxon>
        <taxon>Reticulomyxa</taxon>
    </lineage>
</organism>
<gene>
    <name evidence="3" type="ORF">RFI_23567</name>
</gene>
<reference evidence="3 4" key="1">
    <citation type="journal article" date="2013" name="Curr. Biol.">
        <title>The Genome of the Foraminiferan Reticulomyxa filosa.</title>
        <authorList>
            <person name="Glockner G."/>
            <person name="Hulsmann N."/>
            <person name="Schleicher M."/>
            <person name="Noegel A.A."/>
            <person name="Eichinger L."/>
            <person name="Gallinger C."/>
            <person name="Pawlowski J."/>
            <person name="Sierra R."/>
            <person name="Euteneuer U."/>
            <person name="Pillet L."/>
            <person name="Moustafa A."/>
            <person name="Platzer M."/>
            <person name="Groth M."/>
            <person name="Szafranski K."/>
            <person name="Schliwa M."/>
        </authorList>
    </citation>
    <scope>NUCLEOTIDE SEQUENCE [LARGE SCALE GENOMIC DNA]</scope>
</reference>
<feature type="transmembrane region" description="Helical" evidence="2">
    <location>
        <begin position="12"/>
        <end position="37"/>
    </location>
</feature>
<keyword evidence="4" id="KW-1185">Reference proteome</keyword>
<proteinExistence type="predicted"/>
<evidence type="ECO:0000256" key="1">
    <source>
        <dbReference type="SAM" id="MobiDB-lite"/>
    </source>
</evidence>
<keyword evidence="2" id="KW-0472">Membrane</keyword>
<keyword evidence="2" id="KW-1133">Transmembrane helix</keyword>
<feature type="compositionally biased region" description="Low complexity" evidence="1">
    <location>
        <begin position="194"/>
        <end position="206"/>
    </location>
</feature>
<protein>
    <submittedName>
        <fullName evidence="3">Uncharacterized protein</fullName>
    </submittedName>
</protein>
<feature type="transmembrane region" description="Helical" evidence="2">
    <location>
        <begin position="49"/>
        <end position="68"/>
    </location>
</feature>
<comment type="caution">
    <text evidence="3">The sequence shown here is derived from an EMBL/GenBank/DDBJ whole genome shotgun (WGS) entry which is preliminary data.</text>
</comment>
<name>X6MIG4_RETFI</name>
<keyword evidence="2" id="KW-0812">Transmembrane</keyword>
<dbReference type="AlphaFoldDB" id="X6MIG4"/>
<feature type="region of interest" description="Disordered" evidence="1">
    <location>
        <begin position="184"/>
        <end position="206"/>
    </location>
</feature>
<evidence type="ECO:0000256" key="2">
    <source>
        <dbReference type="SAM" id="Phobius"/>
    </source>
</evidence>
<evidence type="ECO:0000313" key="4">
    <source>
        <dbReference type="Proteomes" id="UP000023152"/>
    </source>
</evidence>
<accession>X6MIG4</accession>